<dbReference type="InterPro" id="IPR002525">
    <property type="entry name" value="Transp_IS110-like_N"/>
</dbReference>
<dbReference type="GO" id="GO:0006313">
    <property type="term" value="P:DNA transposition"/>
    <property type="evidence" value="ECO:0007669"/>
    <property type="project" value="InterPro"/>
</dbReference>
<dbReference type="RefSeq" id="WP_279673916.1">
    <property type="nucleotide sequence ID" value="NZ_CP122562.1"/>
</dbReference>
<feature type="domain" description="Transposase IS116/IS110/IS902 C-terminal" evidence="2">
    <location>
        <begin position="272"/>
        <end position="356"/>
    </location>
</feature>
<dbReference type="Pfam" id="PF01548">
    <property type="entry name" value="DEDD_Tnp_IS110"/>
    <property type="match status" value="1"/>
</dbReference>
<dbReference type="Proteomes" id="UP001224674">
    <property type="component" value="Chromosome"/>
</dbReference>
<protein>
    <submittedName>
        <fullName evidence="3">IS110 family transposase</fullName>
    </submittedName>
</protein>
<evidence type="ECO:0000313" key="3">
    <source>
        <dbReference type="EMBL" id="WGH93798.1"/>
    </source>
</evidence>
<dbReference type="EMBL" id="CP122566">
    <property type="protein sequence ID" value="WGH93798.1"/>
    <property type="molecule type" value="Genomic_DNA"/>
</dbReference>
<reference evidence="3 4" key="1">
    <citation type="submission" date="2023-03" db="EMBL/GenBank/DDBJ databases">
        <title>Complete genome sequences of several Auritidibacter ignavus strains isolated from ear infections.</title>
        <authorList>
            <person name="Baehr T."/>
            <person name="Baumhoegger A.M."/>
        </authorList>
    </citation>
    <scope>NUCLEOTIDE SEQUENCE [LARGE SCALE GENOMIC DNA]</scope>
    <source>
        <strain evidence="3 4">BABAE-6</strain>
    </source>
</reference>
<name>A0AAJ6AHZ8_9MICC</name>
<feature type="domain" description="Transposase IS110-like N-terminal" evidence="1">
    <location>
        <begin position="9"/>
        <end position="163"/>
    </location>
</feature>
<dbReference type="GO" id="GO:0003677">
    <property type="term" value="F:DNA binding"/>
    <property type="evidence" value="ECO:0007669"/>
    <property type="project" value="InterPro"/>
</dbReference>
<dbReference type="InterPro" id="IPR047650">
    <property type="entry name" value="Transpos_IS110"/>
</dbReference>
<dbReference type="Pfam" id="PF02371">
    <property type="entry name" value="Transposase_20"/>
    <property type="match status" value="1"/>
</dbReference>
<dbReference type="GO" id="GO:0004803">
    <property type="term" value="F:transposase activity"/>
    <property type="evidence" value="ECO:0007669"/>
    <property type="project" value="InterPro"/>
</dbReference>
<proteinExistence type="predicted"/>
<organism evidence="3 4">
    <name type="scientific">Auritidibacter ignavus</name>
    <dbReference type="NCBI Taxonomy" id="678932"/>
    <lineage>
        <taxon>Bacteria</taxon>
        <taxon>Bacillati</taxon>
        <taxon>Actinomycetota</taxon>
        <taxon>Actinomycetes</taxon>
        <taxon>Micrococcales</taxon>
        <taxon>Micrococcaceae</taxon>
        <taxon>Auritidibacter</taxon>
    </lineage>
</organism>
<evidence type="ECO:0000313" key="4">
    <source>
        <dbReference type="Proteomes" id="UP001224674"/>
    </source>
</evidence>
<dbReference type="PANTHER" id="PTHR33055">
    <property type="entry name" value="TRANSPOSASE FOR INSERTION SEQUENCE ELEMENT IS1111A"/>
    <property type="match status" value="1"/>
</dbReference>
<gene>
    <name evidence="3" type="ORF">QDX21_03090</name>
</gene>
<keyword evidence="4" id="KW-1185">Reference proteome</keyword>
<dbReference type="PANTHER" id="PTHR33055:SF3">
    <property type="entry name" value="PUTATIVE TRANSPOSASE FOR IS117-RELATED"/>
    <property type="match status" value="1"/>
</dbReference>
<evidence type="ECO:0000259" key="1">
    <source>
        <dbReference type="Pfam" id="PF01548"/>
    </source>
</evidence>
<dbReference type="AlphaFoldDB" id="A0AAJ6AHZ8"/>
<accession>A0AAJ6AHZ8</accession>
<evidence type="ECO:0000259" key="2">
    <source>
        <dbReference type="Pfam" id="PF02371"/>
    </source>
</evidence>
<sequence>MTTTYDVILGLDVGKSAHYGCALTTTGEKLYDRELPQDETALQDVIVQLQGHGSVLVVVDQPNTIGALPIAVARDCDATVAYLPGLAMRKAADLYPGRSKTDARDAFIIADTARTMPHTLRAVDRESDLFSALKVLAGFDDDLARECTPAINRLRSLLVQIYPSLERVFTGTVLTRPMVLELLIRYHGPHGLQAAGKSGVKRWAKNHARKDPSALIDQIFAALAEQTVTMPGAATVELIIPRVAAQIKELKAQRALVATEVEAMVDAHPLTQVLISMPGVGIKTAATILLTAADFSSFPTPGHLATYAGIAPLTRRSGTSIRGEFPARSGNKQLNNALFRSAWVASCHDPVSKAYYDKKRAEGKKHNAAVICLARHRLNVMFALVRDSNFYHATPNKVPQAA</sequence>
<dbReference type="InterPro" id="IPR003346">
    <property type="entry name" value="Transposase_20"/>
</dbReference>
<dbReference type="NCBIfam" id="NF033542">
    <property type="entry name" value="transpos_IS110"/>
    <property type="match status" value="1"/>
</dbReference>